<dbReference type="PANTHER" id="PTHR34448">
    <property type="entry name" value="AMINOPEPTIDASE"/>
    <property type="match status" value="1"/>
</dbReference>
<keyword evidence="2" id="KW-0378">Hydrolase</keyword>
<sequence>MNYTQLYGEDNDLIRERYELAMERIASIEQERTVNEKYLPYFQKTAAFILLVKSVVEFAQENRLSKMTIEELRALNTALYNDITGDNYAASYANPAYARELFGEKYGKLLSFLSAELRQVIIYAYECRLYELTVFLELFIEVYNYFEEEDEFTYKDVKRAIYYFMSDYCEVLMNARVRELVDHELSFATDIIMESDLNDLRYLYRFGDYITDNEVRTAEYLNSLPEEQVKAMADTYTEGYRLGFIANRLDITKKKYVNIRYQLGFERMVRYAVQNFRALGLEPVIYRAPYNAINKLQHMKVGYHATSPNRQYDYDHRFDIGLFLDKALKVRKLECLKQALEEYKQKAGLYAGPAVIEVFGEELFAPEDKREAIKLDKRQQKLYVEYYREDNLLKQEYMKLDETSFTIISYPVPQIGEDFEEIFAETVKVNTLDSEEYRNIQQKIIDVLDQGEYVRVLGAGRNYTDIKVMLFPISDPDKETIFENCVADVNIPVGEVFTSPVLKGTQGVLHVPKVYLNDLEYRELELIFEDGRIVEYNCGNFNEAAKNKSFIKENLLFNHESLPLGEFAIGTNTTAYRMGKKYNIAPRLPILIAEKTGPHFAIGDTCYKLSEEIKVYNPDGKEIVARDNEISILRKEDMAKAYFNCHTDITLPYDELKEIAVYKKDGTKITIIQDGRFVLEGTETLNKALDE</sequence>
<proteinExistence type="predicted"/>
<dbReference type="InterPro" id="IPR052170">
    <property type="entry name" value="M29_Exopeptidase"/>
</dbReference>
<keyword evidence="2" id="KW-0645">Protease</keyword>
<dbReference type="AlphaFoldDB" id="A0A839K478"/>
<dbReference type="PANTHER" id="PTHR34448:SF1">
    <property type="entry name" value="BLL6088 PROTEIN"/>
    <property type="match status" value="1"/>
</dbReference>
<name>A0A839K478_9FIRM</name>
<dbReference type="GO" id="GO:0006508">
    <property type="term" value="P:proteolysis"/>
    <property type="evidence" value="ECO:0007669"/>
    <property type="project" value="InterPro"/>
</dbReference>
<evidence type="ECO:0000313" key="2">
    <source>
        <dbReference type="EMBL" id="MBB2184157.1"/>
    </source>
</evidence>
<dbReference type="InterPro" id="IPR000787">
    <property type="entry name" value="Peptidase_M29"/>
</dbReference>
<gene>
    <name evidence="2" type="ORF">H0486_14855</name>
</gene>
<keyword evidence="2" id="KW-0031">Aminopeptidase</keyword>
<protein>
    <submittedName>
        <fullName evidence="2">Aminopeptidase</fullName>
    </submittedName>
</protein>
<dbReference type="Proteomes" id="UP000574276">
    <property type="component" value="Unassembled WGS sequence"/>
</dbReference>
<keyword evidence="1" id="KW-0479">Metal-binding</keyword>
<comment type="caution">
    <text evidence="2">The sequence shown here is derived from an EMBL/GenBank/DDBJ whole genome shotgun (WGS) entry which is preliminary data.</text>
</comment>
<accession>A0A839K478</accession>
<reference evidence="2 3" key="1">
    <citation type="submission" date="2020-07" db="EMBL/GenBank/DDBJ databases">
        <title>Characterization and genome sequencing of isolate MD1, a novel member within the family Lachnospiraceae.</title>
        <authorList>
            <person name="Rettenmaier R."/>
            <person name="Di Bello L."/>
            <person name="Zinser C."/>
            <person name="Scheitz K."/>
            <person name="Liebl W."/>
            <person name="Zverlov V."/>
        </authorList>
    </citation>
    <scope>NUCLEOTIDE SEQUENCE [LARGE SCALE GENOMIC DNA]</scope>
    <source>
        <strain evidence="2 3">MD1</strain>
    </source>
</reference>
<evidence type="ECO:0000313" key="3">
    <source>
        <dbReference type="Proteomes" id="UP000574276"/>
    </source>
</evidence>
<dbReference type="RefSeq" id="WP_228353751.1">
    <property type="nucleotide sequence ID" value="NZ_JACEGA010000001.1"/>
</dbReference>
<organism evidence="2 3">
    <name type="scientific">Variimorphobacter saccharofermentans</name>
    <dbReference type="NCBI Taxonomy" id="2755051"/>
    <lineage>
        <taxon>Bacteria</taxon>
        <taxon>Bacillati</taxon>
        <taxon>Bacillota</taxon>
        <taxon>Clostridia</taxon>
        <taxon>Lachnospirales</taxon>
        <taxon>Lachnospiraceae</taxon>
        <taxon>Variimorphobacter</taxon>
    </lineage>
</organism>
<dbReference type="GO" id="GO:0046872">
    <property type="term" value="F:metal ion binding"/>
    <property type="evidence" value="ECO:0007669"/>
    <property type="project" value="UniProtKB-KW"/>
</dbReference>
<dbReference type="GO" id="GO:0004177">
    <property type="term" value="F:aminopeptidase activity"/>
    <property type="evidence" value="ECO:0007669"/>
    <property type="project" value="UniProtKB-KW"/>
</dbReference>
<dbReference type="SUPFAM" id="SSF144052">
    <property type="entry name" value="Thermophilic metalloprotease-like"/>
    <property type="match status" value="1"/>
</dbReference>
<dbReference type="Pfam" id="PF02073">
    <property type="entry name" value="Peptidase_M29"/>
    <property type="match status" value="1"/>
</dbReference>
<evidence type="ECO:0000256" key="1">
    <source>
        <dbReference type="ARBA" id="ARBA00022723"/>
    </source>
</evidence>
<dbReference type="EMBL" id="JACEGA010000001">
    <property type="protein sequence ID" value="MBB2184157.1"/>
    <property type="molecule type" value="Genomic_DNA"/>
</dbReference>
<keyword evidence="3" id="KW-1185">Reference proteome</keyword>